<accession>A0A0P0ZAM0</accession>
<dbReference type="InterPro" id="IPR027275">
    <property type="entry name" value="PRC-brl_dom"/>
</dbReference>
<feature type="compositionally biased region" description="Low complexity" evidence="1">
    <location>
        <begin position="232"/>
        <end position="244"/>
    </location>
</feature>
<feature type="compositionally biased region" description="Low complexity" evidence="1">
    <location>
        <begin position="437"/>
        <end position="453"/>
    </location>
</feature>
<sequence>MLRKLLVSTALAGVLATGAYAQDSEQSGEAATTDSQTQEMQADPGSSDAGGSDAAAGGEMAASSDAPASGDFLEQLSSDQYLASNLTGQSIYGSDAEDAEAVATIDNYLVGSDGQIAAAIVTTAGEESKTVAVPFDQISWSMMDGSPRATMASGGGDLASMPTFMMPGEQEQQAAATGDGTATESGGATADAGMASEGTATGDAAATGGSATSTDPAAGGEAGATDAGGDGSSDMAAASDSASGETADMAASEGSSDVPTSVGQDQFLSQNLIGSDVLSGPGEDAESVGEINDLVVSSSGAIDAGIVGVGGFLGIGEKDVAVPFDAMTLSKQEDGNPQVVYASDRAQLEEAPSFSSERPEEGAEADPATEEPASDDQQAAADTSAGMNSDGGTGDNTAEAGESAAAAAGAAAGSAAASADQAASEAGTEMEQAGEEAAQSADSAMDDAGQAADEAGTEMAQTGDSASEGSMSTDTSGDQATSGDAASTESGQGEMQPLEDTSSLTADDLIGTSVVGPDNASVGDVGDIVLSQDGGIEAVIIDVGGFLGIGEKPVSVSMDELQFMQDANGSLSVQTQMTEDQLENAPEYTPEEDAAGEAAGGETGDSASGEGQNN</sequence>
<feature type="compositionally biased region" description="Polar residues" evidence="1">
    <location>
        <begin position="23"/>
        <end position="40"/>
    </location>
</feature>
<dbReference type="Gene3D" id="2.30.30.240">
    <property type="entry name" value="PRC-barrel domain"/>
    <property type="match status" value="3"/>
</dbReference>
<feature type="domain" description="PRC-barrel" evidence="3">
    <location>
        <begin position="265"/>
        <end position="328"/>
    </location>
</feature>
<feature type="compositionally biased region" description="Polar residues" evidence="1">
    <location>
        <begin position="459"/>
        <end position="505"/>
    </location>
</feature>
<feature type="compositionally biased region" description="Low complexity" evidence="1">
    <location>
        <begin position="42"/>
        <end position="66"/>
    </location>
</feature>
<evidence type="ECO:0000256" key="2">
    <source>
        <dbReference type="SAM" id="SignalP"/>
    </source>
</evidence>
<name>A0A0P0ZAM0_9HYPH</name>
<organism evidence="4">
    <name type="scientific">Fulvimarina pelagi</name>
    <dbReference type="NCBI Taxonomy" id="217511"/>
    <lineage>
        <taxon>Bacteria</taxon>
        <taxon>Pseudomonadati</taxon>
        <taxon>Pseudomonadota</taxon>
        <taxon>Alphaproteobacteria</taxon>
        <taxon>Hyphomicrobiales</taxon>
        <taxon>Aurantimonadaceae</taxon>
        <taxon>Fulvimarina</taxon>
    </lineage>
</organism>
<evidence type="ECO:0000313" key="4">
    <source>
        <dbReference type="EMBL" id="BAT31303.1"/>
    </source>
</evidence>
<feature type="domain" description="PRC-barrel" evidence="3">
    <location>
        <begin position="506"/>
        <end position="559"/>
    </location>
</feature>
<feature type="compositionally biased region" description="Gly residues" evidence="1">
    <location>
        <begin position="220"/>
        <end position="231"/>
    </location>
</feature>
<dbReference type="RefSeq" id="WP_007065849.1">
    <property type="nucleotide sequence ID" value="NZ_BBWO01000005.1"/>
</dbReference>
<feature type="compositionally biased region" description="Acidic residues" evidence="1">
    <location>
        <begin position="362"/>
        <end position="374"/>
    </location>
</feature>
<feature type="chain" id="PRO_5006058298" description="PRC-barrel domain-containing protein" evidence="2">
    <location>
        <begin position="22"/>
        <end position="614"/>
    </location>
</feature>
<feature type="region of interest" description="Disordered" evidence="1">
    <location>
        <begin position="575"/>
        <end position="614"/>
    </location>
</feature>
<evidence type="ECO:0000259" key="3">
    <source>
        <dbReference type="Pfam" id="PF05239"/>
    </source>
</evidence>
<feature type="region of interest" description="Disordered" evidence="1">
    <location>
        <begin position="170"/>
        <end position="262"/>
    </location>
</feature>
<dbReference type="PANTHER" id="PTHR36505:SF1">
    <property type="entry name" value="BLR1072 PROTEIN"/>
    <property type="match status" value="1"/>
</dbReference>
<protein>
    <recommendedName>
        <fullName evidence="3">PRC-barrel domain-containing protein</fullName>
    </recommendedName>
</protein>
<dbReference type="EMBL" id="LC066397">
    <property type="protein sequence ID" value="BAT31303.1"/>
    <property type="molecule type" value="Genomic_DNA"/>
</dbReference>
<dbReference type="InterPro" id="IPR011033">
    <property type="entry name" value="PRC_barrel-like_sf"/>
</dbReference>
<dbReference type="PANTHER" id="PTHR36505">
    <property type="entry name" value="BLR1072 PROTEIN"/>
    <property type="match status" value="1"/>
</dbReference>
<evidence type="ECO:0000256" key="1">
    <source>
        <dbReference type="SAM" id="MobiDB-lite"/>
    </source>
</evidence>
<reference evidence="4" key="1">
    <citation type="journal article" date="2015" name="Proc. Natl. Acad. Sci. U.S.A.">
        <title>Bacterial clade with the ribosomal RNA operon on a small plasmid rather than the chromosome.</title>
        <authorList>
            <person name="Anda M."/>
            <person name="Ohtsubo Y."/>
            <person name="Okubo T."/>
            <person name="Sugawara M."/>
            <person name="Nagata Y."/>
            <person name="Tsuda M."/>
            <person name="Minamisawa K."/>
            <person name="Mitsui H."/>
        </authorList>
    </citation>
    <scope>NUCLEOTIDE SEQUENCE</scope>
    <source>
        <strain evidence="4">DSM 15513</strain>
    </source>
</reference>
<feature type="region of interest" description="Disordered" evidence="1">
    <location>
        <begin position="21"/>
        <end position="70"/>
    </location>
</feature>
<dbReference type="Pfam" id="PF05239">
    <property type="entry name" value="PRC"/>
    <property type="match status" value="2"/>
</dbReference>
<feature type="signal peptide" evidence="2">
    <location>
        <begin position="1"/>
        <end position="21"/>
    </location>
</feature>
<dbReference type="AlphaFoldDB" id="A0A0P0ZAM0"/>
<keyword evidence="2" id="KW-0732">Signal</keyword>
<dbReference type="OrthoDB" id="7876889at2"/>
<feature type="region of interest" description="Disordered" evidence="1">
    <location>
        <begin position="348"/>
        <end position="522"/>
    </location>
</feature>
<proteinExistence type="predicted"/>
<feature type="compositionally biased region" description="Low complexity" evidence="1">
    <location>
        <begin position="604"/>
        <end position="614"/>
    </location>
</feature>
<feature type="compositionally biased region" description="Low complexity" evidence="1">
    <location>
        <begin position="375"/>
        <end position="385"/>
    </location>
</feature>
<dbReference type="SUPFAM" id="SSF50346">
    <property type="entry name" value="PRC-barrel domain"/>
    <property type="match status" value="2"/>
</dbReference>
<feature type="compositionally biased region" description="Low complexity" evidence="1">
    <location>
        <begin position="398"/>
        <end position="427"/>
    </location>
</feature>
<feature type="compositionally biased region" description="Polar residues" evidence="1">
    <location>
        <begin position="253"/>
        <end position="262"/>
    </location>
</feature>
<feature type="compositionally biased region" description="Low complexity" evidence="1">
    <location>
        <begin position="170"/>
        <end position="219"/>
    </location>
</feature>